<dbReference type="OrthoDB" id="9776255at2"/>
<feature type="signal peptide" evidence="1">
    <location>
        <begin position="1"/>
        <end position="24"/>
    </location>
</feature>
<evidence type="ECO:0000313" key="6">
    <source>
        <dbReference type="Proteomes" id="UP000003167"/>
    </source>
</evidence>
<feature type="domain" description="Calcineurin-like phosphoesterase" evidence="2">
    <location>
        <begin position="175"/>
        <end position="320"/>
    </location>
</feature>
<proteinExistence type="predicted"/>
<dbReference type="STRING" id="999422.HMPREF9944_02477"/>
<organism evidence="5 6">
    <name type="scientific">Segatella maculosa OT 289</name>
    <dbReference type="NCBI Taxonomy" id="999422"/>
    <lineage>
        <taxon>Bacteria</taxon>
        <taxon>Pseudomonadati</taxon>
        <taxon>Bacteroidota</taxon>
        <taxon>Bacteroidia</taxon>
        <taxon>Bacteroidales</taxon>
        <taxon>Prevotellaceae</taxon>
        <taxon>Segatella</taxon>
    </lineage>
</organism>
<dbReference type="InterPro" id="IPR032288">
    <property type="entry name" value="Metallophos_C"/>
</dbReference>
<dbReference type="PANTHER" id="PTHR43143:SF1">
    <property type="entry name" value="SERINE_THREONINE-PROTEIN PHOSPHATASE CPPED1"/>
    <property type="match status" value="1"/>
</dbReference>
<dbReference type="PATRIC" id="fig|999422.3.peg.2593"/>
<dbReference type="InterPro" id="IPR029052">
    <property type="entry name" value="Metallo-depent_PP-like"/>
</dbReference>
<evidence type="ECO:0000259" key="4">
    <source>
        <dbReference type="Pfam" id="PF16371"/>
    </source>
</evidence>
<dbReference type="InterPro" id="IPR032285">
    <property type="entry name" value="Metallophos_N"/>
</dbReference>
<accession>H1HQN3</accession>
<dbReference type="InterPro" id="IPR004843">
    <property type="entry name" value="Calcineurin-like_PHP"/>
</dbReference>
<dbReference type="SUPFAM" id="SSF49464">
    <property type="entry name" value="Carboxypeptidase regulatory domain-like"/>
    <property type="match status" value="1"/>
</dbReference>
<dbReference type="HOGENOM" id="CLU_016483_0_1_10"/>
<dbReference type="InterPro" id="IPR008969">
    <property type="entry name" value="CarboxyPept-like_regulatory"/>
</dbReference>
<reference evidence="5 6" key="1">
    <citation type="submission" date="2011-12" db="EMBL/GenBank/DDBJ databases">
        <title>The Genome Sequence of Prevotella maculosa OT 289.</title>
        <authorList>
            <consortium name="The Broad Institute Genome Sequencing Platform"/>
            <person name="Earl A."/>
            <person name="Ward D."/>
            <person name="Feldgarden M."/>
            <person name="Gevers D."/>
            <person name="Izard J."/>
            <person name="Blanton J.M."/>
            <person name="Mathney J."/>
            <person name="Tanner A.C."/>
            <person name="Dewhirst F.E."/>
            <person name="Young S.K."/>
            <person name="Zeng Q."/>
            <person name="Gargeya S."/>
            <person name="Fitzgerald M."/>
            <person name="Haas B."/>
            <person name="Abouelleil A."/>
            <person name="Alvarado L."/>
            <person name="Arachchi H.M."/>
            <person name="Berlin A."/>
            <person name="Chapman S.B."/>
            <person name="Gearin G."/>
            <person name="Goldberg J."/>
            <person name="Griggs A."/>
            <person name="Gujja S."/>
            <person name="Hansen M."/>
            <person name="Heiman D."/>
            <person name="Howarth C."/>
            <person name="Larimer J."/>
            <person name="Lui A."/>
            <person name="MacDonald P.J.P."/>
            <person name="McCowen C."/>
            <person name="Montmayeur A."/>
            <person name="Murphy C."/>
            <person name="Neiman D."/>
            <person name="Pearson M."/>
            <person name="Priest M."/>
            <person name="Roberts A."/>
            <person name="Saif S."/>
            <person name="Shea T."/>
            <person name="Sisk P."/>
            <person name="Stolte C."/>
            <person name="Sykes S."/>
            <person name="Wortman J."/>
            <person name="Nusbaum C."/>
            <person name="Birren B."/>
        </authorList>
    </citation>
    <scope>NUCLEOTIDE SEQUENCE [LARGE SCALE GENOMIC DNA]</scope>
    <source>
        <strain evidence="5 6">OT 289</strain>
    </source>
</reference>
<dbReference type="InterPro" id="IPR051918">
    <property type="entry name" value="STPP_CPPED1"/>
</dbReference>
<evidence type="ECO:0008006" key="7">
    <source>
        <dbReference type="Google" id="ProtNLM"/>
    </source>
</evidence>
<evidence type="ECO:0000256" key="1">
    <source>
        <dbReference type="SAM" id="SignalP"/>
    </source>
</evidence>
<feature type="chain" id="PRO_5003551664" description="Calcineurin-like phosphoesterase domain-containing protein" evidence="1">
    <location>
        <begin position="25"/>
        <end position="508"/>
    </location>
</feature>
<dbReference type="Gene3D" id="3.60.21.10">
    <property type="match status" value="1"/>
</dbReference>
<gene>
    <name evidence="5" type="ORF">HMPREF9944_02477</name>
</gene>
<dbReference type="Pfam" id="PF00149">
    <property type="entry name" value="Metallophos"/>
    <property type="match status" value="1"/>
</dbReference>
<dbReference type="AlphaFoldDB" id="H1HQN3"/>
<sequence>MKTKLKNILSLSVLFMLTFPVASCGSGSDTPSPATPGGGAESFKPKAGNDLYGQITDDRGQGVPDVVVSDGYQSVATDTKGWYQMKRRSGALYVNYSVPKDYKASTTAFYKPLKPAEKRYDFKLTRLNGDETHFNLLVMADPQVKSNRDVERFKSETMPDVRQTIANSKLPIYGLCLGDIVDEKHQELTNSMRVLLQSTSMPFFVTIGNHDKQTGKTGDEVTKNFRDNFGPLNYSFNRGDVHFICLDNILYNSTKDYKGGITDDVLAWMESDLKYISKDKMIVVFYHIPWRQTNNRNRTAMMKLLEGYANLLLLSGHTHYQENFHGTQPYRFAERIHGAACGAWWHSNICGEGTPNGYQVYEIKGTKVVNNYYKSTGYERSFQIRLHHGTGSWGGDHGSFGYELSADYIVANVWNYDTNWKVEVFEDDAYSGEMISSFADYFNRDAWARAYHIGVLGRNPNNYSPLTTHDFVYKLKKPGAKVRVVATDNYGNRYEQTEFTEDLESAHK</sequence>
<dbReference type="Proteomes" id="UP000003167">
    <property type="component" value="Unassembled WGS sequence"/>
</dbReference>
<keyword evidence="1" id="KW-0732">Signal</keyword>
<protein>
    <recommendedName>
        <fullName evidence="7">Calcineurin-like phosphoesterase domain-containing protein</fullName>
    </recommendedName>
</protein>
<feature type="domain" description="Calcineurin-like phosphoesterase C-terminal" evidence="3">
    <location>
        <begin position="335"/>
        <end position="494"/>
    </location>
</feature>
<dbReference type="Pfam" id="PF16370">
    <property type="entry name" value="MetallophosC"/>
    <property type="match status" value="1"/>
</dbReference>
<comment type="caution">
    <text evidence="5">The sequence shown here is derived from an EMBL/GenBank/DDBJ whole genome shotgun (WGS) entry which is preliminary data.</text>
</comment>
<dbReference type="PANTHER" id="PTHR43143">
    <property type="entry name" value="METALLOPHOSPHOESTERASE, CALCINEURIN SUPERFAMILY"/>
    <property type="match status" value="1"/>
</dbReference>
<evidence type="ECO:0000259" key="3">
    <source>
        <dbReference type="Pfam" id="PF16370"/>
    </source>
</evidence>
<dbReference type="Pfam" id="PF16371">
    <property type="entry name" value="MetallophosN"/>
    <property type="match status" value="1"/>
</dbReference>
<keyword evidence="6" id="KW-1185">Reference proteome</keyword>
<evidence type="ECO:0000313" key="5">
    <source>
        <dbReference type="EMBL" id="EHO66090.1"/>
    </source>
</evidence>
<dbReference type="GO" id="GO:0016787">
    <property type="term" value="F:hydrolase activity"/>
    <property type="evidence" value="ECO:0007669"/>
    <property type="project" value="InterPro"/>
</dbReference>
<feature type="domain" description="Calcineurin-like phosphoesterase N-terminal" evidence="4">
    <location>
        <begin position="53"/>
        <end position="124"/>
    </location>
</feature>
<dbReference type="EMBL" id="AGEK01000046">
    <property type="protein sequence ID" value="EHO66090.1"/>
    <property type="molecule type" value="Genomic_DNA"/>
</dbReference>
<evidence type="ECO:0000259" key="2">
    <source>
        <dbReference type="Pfam" id="PF00149"/>
    </source>
</evidence>
<dbReference type="SUPFAM" id="SSF56300">
    <property type="entry name" value="Metallo-dependent phosphatases"/>
    <property type="match status" value="1"/>
</dbReference>
<dbReference type="RefSeq" id="WP_008566609.1">
    <property type="nucleotide sequence ID" value="NZ_JH594513.1"/>
</dbReference>
<name>H1HQN3_9BACT</name>